<dbReference type="Gene3D" id="3.40.720.10">
    <property type="entry name" value="Alkaline Phosphatase, subunit A"/>
    <property type="match status" value="1"/>
</dbReference>
<name>A0A3B0U7V4_9ZZZZ</name>
<organism evidence="4">
    <name type="scientific">hydrothermal vent metagenome</name>
    <dbReference type="NCBI Taxonomy" id="652676"/>
    <lineage>
        <taxon>unclassified sequences</taxon>
        <taxon>metagenomes</taxon>
        <taxon>ecological metagenomes</taxon>
    </lineage>
</organism>
<dbReference type="InterPro" id="IPR050738">
    <property type="entry name" value="Sulfatase"/>
</dbReference>
<comment type="similarity">
    <text evidence="1">Belongs to the sulfatase family.</text>
</comment>
<dbReference type="SUPFAM" id="SSF53649">
    <property type="entry name" value="Alkaline phosphatase-like"/>
    <property type="match status" value="1"/>
</dbReference>
<sequence length="88" mass="9443">MKSVVLIFCCLLLTCSSCIKNEDKGEKPNILLIIVDDQGYADMGCTGLANDVHTPNMDRLAESGMRFTNAYVTAPICNPSRAGIISGC</sequence>
<evidence type="ECO:0000256" key="1">
    <source>
        <dbReference type="ARBA" id="ARBA00008779"/>
    </source>
</evidence>
<dbReference type="InterPro" id="IPR000917">
    <property type="entry name" value="Sulfatase_N"/>
</dbReference>
<feature type="non-terminal residue" evidence="4">
    <location>
        <position position="88"/>
    </location>
</feature>
<reference evidence="4" key="1">
    <citation type="submission" date="2018-06" db="EMBL/GenBank/DDBJ databases">
        <authorList>
            <person name="Zhirakovskaya E."/>
        </authorList>
    </citation>
    <scope>NUCLEOTIDE SEQUENCE</scope>
</reference>
<dbReference type="Pfam" id="PF00884">
    <property type="entry name" value="Sulfatase"/>
    <property type="match status" value="1"/>
</dbReference>
<accession>A0A3B0U7V4</accession>
<dbReference type="EC" id="3.1.6.6" evidence="4"/>
<gene>
    <name evidence="4" type="ORF">MNBD_BACTEROID01-336</name>
</gene>
<dbReference type="GO" id="GO:0047753">
    <property type="term" value="F:choline-sulfatase activity"/>
    <property type="evidence" value="ECO:0007669"/>
    <property type="project" value="UniProtKB-EC"/>
</dbReference>
<dbReference type="GO" id="GO:0004065">
    <property type="term" value="F:arylsulfatase activity"/>
    <property type="evidence" value="ECO:0007669"/>
    <property type="project" value="TreeGrafter"/>
</dbReference>
<protein>
    <submittedName>
        <fullName evidence="4">Choline-sulfatase</fullName>
        <ecNumber evidence="4">3.1.6.6</ecNumber>
    </submittedName>
</protein>
<dbReference type="AlphaFoldDB" id="A0A3B0U7V4"/>
<dbReference type="InterPro" id="IPR017850">
    <property type="entry name" value="Alkaline_phosphatase_core_sf"/>
</dbReference>
<evidence type="ECO:0000256" key="2">
    <source>
        <dbReference type="ARBA" id="ARBA00022801"/>
    </source>
</evidence>
<dbReference type="EMBL" id="UOEP01000238">
    <property type="protein sequence ID" value="VAW25130.1"/>
    <property type="molecule type" value="Genomic_DNA"/>
</dbReference>
<dbReference type="PANTHER" id="PTHR42693:SF53">
    <property type="entry name" value="ENDO-4-O-SULFATASE"/>
    <property type="match status" value="1"/>
</dbReference>
<keyword evidence="2 4" id="KW-0378">Hydrolase</keyword>
<evidence type="ECO:0000259" key="3">
    <source>
        <dbReference type="Pfam" id="PF00884"/>
    </source>
</evidence>
<evidence type="ECO:0000313" key="4">
    <source>
        <dbReference type="EMBL" id="VAW25130.1"/>
    </source>
</evidence>
<dbReference type="PANTHER" id="PTHR42693">
    <property type="entry name" value="ARYLSULFATASE FAMILY MEMBER"/>
    <property type="match status" value="1"/>
</dbReference>
<feature type="domain" description="Sulfatase N-terminal" evidence="3">
    <location>
        <begin position="28"/>
        <end position="87"/>
    </location>
</feature>
<proteinExistence type="inferred from homology"/>